<dbReference type="AlphaFoldDB" id="A0A1J5TW35"/>
<proteinExistence type="predicted"/>
<reference evidence="4" key="2">
    <citation type="journal article" date="2017" name="Stand. Genomic Sci.">
        <title>Genome sequence of the sulfur-oxidizing Bathymodiolus thermophilus gill endosymbiont.</title>
        <authorList>
            <person name="Ponnudurai R."/>
            <person name="Sayavedra L."/>
            <person name="Kleiner M."/>
            <person name="Heiden S.E."/>
            <person name="Thurmer A."/>
            <person name="Felbeck H."/>
            <person name="Schluter R."/>
            <person name="Sievert S.M."/>
            <person name="Daniel R."/>
            <person name="Schweder T."/>
            <person name="Markert S."/>
        </authorList>
    </citation>
    <scope>NUCLEOTIDE SEQUENCE</scope>
    <source>
        <strain evidence="4">BAT/CrabSpa'14</strain>
    </source>
</reference>
<reference evidence="3 6" key="3">
    <citation type="submission" date="2020-05" db="EMBL/GenBank/DDBJ databases">
        <authorList>
            <person name="Petersen J."/>
            <person name="Sayavedra L."/>
        </authorList>
    </citation>
    <scope>NUCLEOTIDE SEQUENCE [LARGE SCALE GENOMIC DNA]</scope>
    <source>
        <strain evidence="3">B thermophilus SOXS</strain>
    </source>
</reference>
<keyword evidence="1" id="KW-0175">Coiled coil</keyword>
<comment type="caution">
    <text evidence="4">The sequence shown here is derived from an EMBL/GenBank/DDBJ whole genome shotgun (WGS) entry which is preliminary data.</text>
</comment>
<evidence type="ECO:0000313" key="4">
    <source>
        <dbReference type="EMBL" id="OIR25051.1"/>
    </source>
</evidence>
<gene>
    <name evidence="4" type="ORF">BGC33_05350</name>
    <name evidence="3" type="ORF">THERMOS_1381</name>
</gene>
<keyword evidence="6" id="KW-1185">Reference proteome</keyword>
<evidence type="ECO:0000313" key="3">
    <source>
        <dbReference type="EMBL" id="CAB5501380.1"/>
    </source>
</evidence>
<feature type="domain" description="DUF4935" evidence="2">
    <location>
        <begin position="4"/>
        <end position="171"/>
    </location>
</feature>
<evidence type="ECO:0000259" key="2">
    <source>
        <dbReference type="Pfam" id="PF16289"/>
    </source>
</evidence>
<dbReference type="RefSeq" id="WP_071563894.1">
    <property type="nucleotide sequence ID" value="NZ_CAESAQ020000068.1"/>
</dbReference>
<evidence type="ECO:0000313" key="5">
    <source>
        <dbReference type="Proteomes" id="UP000182798"/>
    </source>
</evidence>
<dbReference type="Proteomes" id="UP000182798">
    <property type="component" value="Unassembled WGS sequence"/>
</dbReference>
<dbReference type="Pfam" id="PF16289">
    <property type="entry name" value="PIN_12"/>
    <property type="match status" value="1"/>
</dbReference>
<evidence type="ECO:0000313" key="6">
    <source>
        <dbReference type="Proteomes" id="UP000643672"/>
    </source>
</evidence>
<dbReference type="InterPro" id="IPR032557">
    <property type="entry name" value="DUF4935"/>
</dbReference>
<dbReference type="OrthoDB" id="7067845at2"/>
<organism evidence="4 5">
    <name type="scientific">Bathymodiolus thermophilus thioautotrophic gill symbiont</name>
    <dbReference type="NCBI Taxonomy" id="2360"/>
    <lineage>
        <taxon>Bacteria</taxon>
        <taxon>Pseudomonadati</taxon>
        <taxon>Pseudomonadota</taxon>
        <taxon>Gammaproteobacteria</taxon>
        <taxon>sulfur-oxidizing symbionts</taxon>
    </lineage>
</organism>
<accession>A0A1J5TW35</accession>
<sequence>MIHVILDTNIYRKNPDRENLNFKALEELAKANSIRLHIPYVVLREFQTQQKEIYLKAHSKVISGLSKLSEKQLNTDILNKLEILKDLLEDELENTLSNTENQITNWANNIGANLYPLCLEQANAALEAYFQGTPPLKSIKKREDIPDSFIVQSIFKLNKENNDIHVVSGDNKIKDTFSNEGEITTYNSLSDFIKSDLIQAELKDTDFIISQLIEAIRQHEKKCREITNFISNNIGETIMWKTFTDQSIPDDNNEATISGYEEVEHIDLDFSEIRYYGNGQFGIPFNLTITVSAYYYIFKSDYCMISDEEHTPPSVTDHNDHYFEAEDEFKLNVVGLASISLNINNINLENISEYITKYNIDEITDIEKY</sequence>
<name>A0A1J5TW35_9GAMM</name>
<dbReference type="EMBL" id="CAESAQ020000068">
    <property type="protein sequence ID" value="CAB5501380.1"/>
    <property type="molecule type" value="Genomic_DNA"/>
</dbReference>
<dbReference type="Proteomes" id="UP000643672">
    <property type="component" value="Unassembled WGS sequence"/>
</dbReference>
<evidence type="ECO:0000256" key="1">
    <source>
        <dbReference type="SAM" id="Coils"/>
    </source>
</evidence>
<protein>
    <recommendedName>
        <fullName evidence="2">DUF4935 domain-containing protein</fullName>
    </recommendedName>
</protein>
<dbReference type="EMBL" id="MIQH01000423">
    <property type="protein sequence ID" value="OIR25051.1"/>
    <property type="molecule type" value="Genomic_DNA"/>
</dbReference>
<feature type="coiled-coil region" evidence="1">
    <location>
        <begin position="78"/>
        <end position="109"/>
    </location>
</feature>
<reference evidence="5" key="1">
    <citation type="submission" date="2016-09" db="EMBL/GenBank/DDBJ databases">
        <title>Genome Sequence of Bathymodiolus thermophilus sulfur-oxidizing gill endosymbiont.</title>
        <authorList>
            <person name="Ponnudurai R."/>
            <person name="Kleiner M."/>
            <person name="Sayavedra L."/>
            <person name="Thuermer A."/>
            <person name="Felbeck H."/>
            <person name="Schlueter R."/>
            <person name="Schweder T."/>
            <person name="Markert S."/>
        </authorList>
    </citation>
    <scope>NUCLEOTIDE SEQUENCE [LARGE SCALE GENOMIC DNA]</scope>
    <source>
        <strain evidence="5">BAT/CrabSpa'14</strain>
    </source>
</reference>